<evidence type="ECO:0000313" key="9">
    <source>
        <dbReference type="Proteomes" id="UP000307943"/>
    </source>
</evidence>
<keyword evidence="4 7" id="KW-0378">Hydrolase</keyword>
<dbReference type="EMBL" id="VDCQ01000010">
    <property type="protein sequence ID" value="TNJ66500.1"/>
    <property type="molecule type" value="Genomic_DNA"/>
</dbReference>
<evidence type="ECO:0000313" key="8">
    <source>
        <dbReference type="EMBL" id="TNJ66500.1"/>
    </source>
</evidence>
<dbReference type="OrthoDB" id="9807456at2"/>
<evidence type="ECO:0000256" key="2">
    <source>
        <dbReference type="ARBA" id="ARBA00022723"/>
    </source>
</evidence>
<feature type="binding site" evidence="7">
    <location>
        <position position="199"/>
    </location>
    <ligand>
        <name>substrate</name>
    </ligand>
</feature>
<evidence type="ECO:0000256" key="7">
    <source>
        <dbReference type="HAMAP-Rule" id="MF_01405"/>
    </source>
</evidence>
<dbReference type="CDD" id="cd00515">
    <property type="entry name" value="HAM1"/>
    <property type="match status" value="1"/>
</dbReference>
<comment type="catalytic activity">
    <reaction evidence="7">
        <text>dITP + H2O = dIMP + diphosphate + H(+)</text>
        <dbReference type="Rhea" id="RHEA:28342"/>
        <dbReference type="ChEBI" id="CHEBI:15377"/>
        <dbReference type="ChEBI" id="CHEBI:15378"/>
        <dbReference type="ChEBI" id="CHEBI:33019"/>
        <dbReference type="ChEBI" id="CHEBI:61194"/>
        <dbReference type="ChEBI" id="CHEBI:61382"/>
        <dbReference type="EC" id="3.6.1.66"/>
    </reaction>
</comment>
<dbReference type="NCBIfam" id="NF011397">
    <property type="entry name" value="PRK14822.1"/>
    <property type="match status" value="1"/>
</dbReference>
<dbReference type="GO" id="GO:0017111">
    <property type="term" value="F:ribonucleoside triphosphate phosphatase activity"/>
    <property type="evidence" value="ECO:0007669"/>
    <property type="project" value="InterPro"/>
</dbReference>
<sequence length="221" mass="23922">MPQTPKNKELVIATKNAGKAREFALLFEPFGIVARCLNDYPQIPDIPEEGETFADNALTKAKTVAELLGVPALADDSGLCVDALDGRPGVYSARYAGPGAKDADNNAKLLRELELLAEAGRLAVESAAADGREVRLLSPARFVCSLALYDPHSPPVQVEGQCEGFVIDTLIGENGFGYDPLFYMAEFGQTMAQLPMTRKNEISHRSRALAKLQELLRESEA</sequence>
<dbReference type="PANTHER" id="PTHR11067:SF9">
    <property type="entry name" value="INOSINE TRIPHOSPHATE PYROPHOSPHATASE"/>
    <property type="match status" value="1"/>
</dbReference>
<comment type="catalytic activity">
    <reaction evidence="7">
        <text>XTP + H2O = XMP + diphosphate + H(+)</text>
        <dbReference type="Rhea" id="RHEA:28610"/>
        <dbReference type="ChEBI" id="CHEBI:15377"/>
        <dbReference type="ChEBI" id="CHEBI:15378"/>
        <dbReference type="ChEBI" id="CHEBI:33019"/>
        <dbReference type="ChEBI" id="CHEBI:57464"/>
        <dbReference type="ChEBI" id="CHEBI:61314"/>
        <dbReference type="EC" id="3.6.1.66"/>
    </reaction>
</comment>
<dbReference type="GO" id="GO:0000166">
    <property type="term" value="F:nucleotide binding"/>
    <property type="evidence" value="ECO:0007669"/>
    <property type="project" value="UniProtKB-KW"/>
</dbReference>
<evidence type="ECO:0000256" key="1">
    <source>
        <dbReference type="ARBA" id="ARBA00008023"/>
    </source>
</evidence>
<feature type="binding site" evidence="7">
    <location>
        <begin position="204"/>
        <end position="205"/>
    </location>
    <ligand>
        <name>substrate</name>
    </ligand>
</feature>
<keyword evidence="3 7" id="KW-0547">Nucleotide-binding</keyword>
<keyword evidence="6 7" id="KW-0546">Nucleotide metabolism</keyword>
<dbReference type="AlphaFoldDB" id="A0A5C4TD87"/>
<gene>
    <name evidence="8" type="ORF">FE784_09535</name>
</gene>
<dbReference type="PANTHER" id="PTHR11067">
    <property type="entry name" value="INOSINE TRIPHOSPHATE PYROPHOSPHATASE/HAM1 PROTEIN"/>
    <property type="match status" value="1"/>
</dbReference>
<protein>
    <recommendedName>
        <fullName evidence="7">dITP/XTP pyrophosphatase</fullName>
        <ecNumber evidence="7">3.6.1.66</ecNumber>
    </recommendedName>
    <alternativeName>
        <fullName evidence="7">Non-canonical purine NTP pyrophosphatase</fullName>
    </alternativeName>
    <alternativeName>
        <fullName evidence="7">Non-standard purine NTP pyrophosphatase</fullName>
    </alternativeName>
    <alternativeName>
        <fullName evidence="7">Nucleoside-triphosphate diphosphatase</fullName>
    </alternativeName>
    <alternativeName>
        <fullName evidence="7">Nucleoside-triphosphate pyrophosphatase</fullName>
        <shortName evidence="7">NTPase</shortName>
    </alternativeName>
</protein>
<comment type="caution">
    <text evidence="7">Lacks conserved residue(s) required for the propagation of feature annotation.</text>
</comment>
<feature type="binding site" evidence="7">
    <location>
        <begin position="14"/>
        <end position="19"/>
    </location>
    <ligand>
        <name>substrate</name>
    </ligand>
</feature>
<organism evidence="8 9">
    <name type="scientific">Paenibacillus hemerocallicola</name>
    <dbReference type="NCBI Taxonomy" id="1172614"/>
    <lineage>
        <taxon>Bacteria</taxon>
        <taxon>Bacillati</taxon>
        <taxon>Bacillota</taxon>
        <taxon>Bacilli</taxon>
        <taxon>Bacillales</taxon>
        <taxon>Paenibacillaceae</taxon>
        <taxon>Paenibacillus</taxon>
    </lineage>
</organism>
<comment type="function">
    <text evidence="7">Pyrophosphatase that catalyzes the hydrolysis of nucleoside triphosphates to their monophosphate derivatives, with a high preference for the non-canonical purine nucleotides XTP (xanthosine triphosphate), dITP (deoxyinosine triphosphate) and ITP. Seems to function as a house-cleaning enzyme that removes non-canonical purine nucleotides from the nucleotide pool, thus preventing their incorporation into DNA/RNA and avoiding chromosomal lesions.</text>
</comment>
<comment type="subunit">
    <text evidence="7">Homodimer.</text>
</comment>
<dbReference type="Proteomes" id="UP000307943">
    <property type="component" value="Unassembled WGS sequence"/>
</dbReference>
<dbReference type="GO" id="GO:0005829">
    <property type="term" value="C:cytosol"/>
    <property type="evidence" value="ECO:0007669"/>
    <property type="project" value="TreeGrafter"/>
</dbReference>
<feature type="active site" description="Proton acceptor" evidence="7">
    <location>
        <position position="76"/>
    </location>
</feature>
<dbReference type="RefSeq" id="WP_139601965.1">
    <property type="nucleotide sequence ID" value="NZ_VDCQ01000010.1"/>
</dbReference>
<dbReference type="GO" id="GO:0036222">
    <property type="term" value="F:XTP diphosphatase activity"/>
    <property type="evidence" value="ECO:0007669"/>
    <property type="project" value="UniProtKB-UniRule"/>
</dbReference>
<evidence type="ECO:0000256" key="6">
    <source>
        <dbReference type="ARBA" id="ARBA00023080"/>
    </source>
</evidence>
<keyword evidence="2 7" id="KW-0479">Metal-binding</keyword>
<feature type="binding site" evidence="7">
    <location>
        <position position="77"/>
    </location>
    <ligand>
        <name>substrate</name>
    </ligand>
</feature>
<comment type="caution">
    <text evidence="8">The sequence shown here is derived from an EMBL/GenBank/DDBJ whole genome shotgun (WGS) entry which is preliminary data.</text>
</comment>
<dbReference type="GO" id="GO:0046872">
    <property type="term" value="F:metal ion binding"/>
    <property type="evidence" value="ECO:0007669"/>
    <property type="project" value="UniProtKB-KW"/>
</dbReference>
<comment type="similarity">
    <text evidence="1 7">Belongs to the HAM1 NTPase family.</text>
</comment>
<feature type="binding site" evidence="7">
    <location>
        <position position="76"/>
    </location>
    <ligand>
        <name>Mg(2+)</name>
        <dbReference type="ChEBI" id="CHEBI:18420"/>
    </ligand>
</feature>
<keyword evidence="5 7" id="KW-0460">Magnesium</keyword>
<dbReference type="SUPFAM" id="SSF52972">
    <property type="entry name" value="ITPase-like"/>
    <property type="match status" value="1"/>
</dbReference>
<evidence type="ECO:0000256" key="4">
    <source>
        <dbReference type="ARBA" id="ARBA00022801"/>
    </source>
</evidence>
<keyword evidence="9" id="KW-1185">Reference proteome</keyword>
<proteinExistence type="inferred from homology"/>
<dbReference type="GO" id="GO:0036220">
    <property type="term" value="F:ITP diphosphatase activity"/>
    <property type="evidence" value="ECO:0007669"/>
    <property type="project" value="UniProtKB-UniRule"/>
</dbReference>
<name>A0A5C4TD87_9BACL</name>
<dbReference type="InterPro" id="IPR002637">
    <property type="entry name" value="RdgB/HAM1"/>
</dbReference>
<reference evidence="8 9" key="1">
    <citation type="submission" date="2019-05" db="EMBL/GenBank/DDBJ databases">
        <title>We sequenced the genome of Paenibacillus hemerocallicola KCTC 33185 for further insight into its adaptation and study the phylogeny of Paenibacillus.</title>
        <authorList>
            <person name="Narsing Rao M.P."/>
        </authorList>
    </citation>
    <scope>NUCLEOTIDE SEQUENCE [LARGE SCALE GENOMIC DNA]</scope>
    <source>
        <strain evidence="8 9">KCTC 33185</strain>
    </source>
</reference>
<dbReference type="GO" id="GO:0035870">
    <property type="term" value="F:dITP diphosphatase activity"/>
    <property type="evidence" value="ECO:0007669"/>
    <property type="project" value="UniProtKB-UniRule"/>
</dbReference>
<dbReference type="GO" id="GO:0009146">
    <property type="term" value="P:purine nucleoside triphosphate catabolic process"/>
    <property type="evidence" value="ECO:0007669"/>
    <property type="project" value="UniProtKB-UniRule"/>
</dbReference>
<evidence type="ECO:0000256" key="5">
    <source>
        <dbReference type="ARBA" id="ARBA00022842"/>
    </source>
</evidence>
<evidence type="ECO:0000256" key="3">
    <source>
        <dbReference type="ARBA" id="ARBA00022741"/>
    </source>
</evidence>
<accession>A0A5C4TD87</accession>
<dbReference type="InterPro" id="IPR020922">
    <property type="entry name" value="dITP/XTP_pyrophosphatase"/>
</dbReference>
<comment type="catalytic activity">
    <reaction evidence="7">
        <text>ITP + H2O = IMP + diphosphate + H(+)</text>
        <dbReference type="Rhea" id="RHEA:29399"/>
        <dbReference type="ChEBI" id="CHEBI:15377"/>
        <dbReference type="ChEBI" id="CHEBI:15378"/>
        <dbReference type="ChEBI" id="CHEBI:33019"/>
        <dbReference type="ChEBI" id="CHEBI:58053"/>
        <dbReference type="ChEBI" id="CHEBI:61402"/>
        <dbReference type="EC" id="3.6.1.66"/>
    </reaction>
</comment>
<dbReference type="GO" id="GO:0009117">
    <property type="term" value="P:nucleotide metabolic process"/>
    <property type="evidence" value="ECO:0007669"/>
    <property type="project" value="UniProtKB-KW"/>
</dbReference>
<feature type="binding site" evidence="7">
    <location>
        <begin position="176"/>
        <end position="179"/>
    </location>
    <ligand>
        <name>substrate</name>
    </ligand>
</feature>
<comment type="cofactor">
    <cofactor evidence="7">
        <name>Mg(2+)</name>
        <dbReference type="ChEBI" id="CHEBI:18420"/>
    </cofactor>
    <text evidence="7">Binds 1 Mg(2+) ion per subunit.</text>
</comment>
<dbReference type="HAMAP" id="MF_01405">
    <property type="entry name" value="Non_canon_purine_NTPase"/>
    <property type="match status" value="1"/>
</dbReference>
<dbReference type="Gene3D" id="3.90.950.10">
    <property type="match status" value="1"/>
</dbReference>
<dbReference type="EC" id="3.6.1.66" evidence="7"/>
<dbReference type="Pfam" id="PF01725">
    <property type="entry name" value="Ham1p_like"/>
    <property type="match status" value="1"/>
</dbReference>
<dbReference type="InterPro" id="IPR029001">
    <property type="entry name" value="ITPase-like_fam"/>
</dbReference>